<sequence>MTTSHDLSTILMAWGVLFLCVWLTKHYTRLELSNILTSGKVSIQYVVANLAYRAGFIALVVACLASLAVSIGFSVGYFGSYYP</sequence>
<keyword evidence="1" id="KW-0812">Transmembrane</keyword>
<evidence type="ECO:0000256" key="1">
    <source>
        <dbReference type="SAM" id="Phobius"/>
    </source>
</evidence>
<name>A0A5V3TQF8_SALER</name>
<feature type="transmembrane region" description="Helical" evidence="1">
    <location>
        <begin position="56"/>
        <end position="78"/>
    </location>
</feature>
<dbReference type="AlphaFoldDB" id="A0A5V3TQF8"/>
<keyword evidence="1" id="KW-1133">Transmembrane helix</keyword>
<proteinExistence type="predicted"/>
<gene>
    <name evidence="2" type="ORF">A3L88_23785</name>
</gene>
<organism evidence="2">
    <name type="scientific">Salmonella enterica</name>
    <name type="common">Salmonella choleraesuis</name>
    <dbReference type="NCBI Taxonomy" id="28901"/>
    <lineage>
        <taxon>Bacteria</taxon>
        <taxon>Pseudomonadati</taxon>
        <taxon>Pseudomonadota</taxon>
        <taxon>Gammaproteobacteria</taxon>
        <taxon>Enterobacterales</taxon>
        <taxon>Enterobacteriaceae</taxon>
        <taxon>Salmonella</taxon>
    </lineage>
</organism>
<dbReference type="GeneID" id="39754331"/>
<accession>A0A5V3TQF8</accession>
<dbReference type="EMBL" id="AAGQJS010000021">
    <property type="protein sequence ID" value="EBQ8630208.1"/>
    <property type="molecule type" value="Genomic_DNA"/>
</dbReference>
<evidence type="ECO:0000313" key="2">
    <source>
        <dbReference type="EMBL" id="EBQ8630208.1"/>
    </source>
</evidence>
<comment type="caution">
    <text evidence="2">The sequence shown here is derived from an EMBL/GenBank/DDBJ whole genome shotgun (WGS) entry which is preliminary data.</text>
</comment>
<reference evidence="2" key="1">
    <citation type="submission" date="2018-07" db="EMBL/GenBank/DDBJ databases">
        <authorList>
            <consortium name="GenomeTrakr network: Whole genome sequencing for foodborne pathogen traceback"/>
        </authorList>
    </citation>
    <scope>NUCLEOTIDE SEQUENCE</scope>
    <source>
        <strain evidence="2">CFSAN048213</strain>
    </source>
</reference>
<keyword evidence="1" id="KW-0472">Membrane</keyword>
<protein>
    <submittedName>
        <fullName evidence="2">Uncharacterized protein</fullName>
    </submittedName>
</protein>
<dbReference type="RefSeq" id="WP_127365406.1">
    <property type="nucleotide sequence ID" value="NZ_JBPXCF010000030.1"/>
</dbReference>
<feature type="transmembrane region" description="Helical" evidence="1">
    <location>
        <begin position="7"/>
        <end position="24"/>
    </location>
</feature>